<dbReference type="PANTHER" id="PTHR47152:SF2">
    <property type="entry name" value="SLR2084 PROTEIN"/>
    <property type="match status" value="1"/>
</dbReference>
<dbReference type="PANTHER" id="PTHR47152">
    <property type="entry name" value="SLR2084 PROTEIN-RELATED"/>
    <property type="match status" value="1"/>
</dbReference>
<dbReference type="RefSeq" id="WP_076343248.1">
    <property type="nucleotide sequence ID" value="NZ_CP019082.1"/>
</dbReference>
<dbReference type="InterPro" id="IPR008538">
    <property type="entry name" value="Uma2"/>
</dbReference>
<dbReference type="STRING" id="1387353.BSF38_00428"/>
<name>A0A1U7CJA2_9BACT</name>
<proteinExistence type="predicted"/>
<sequence>MTTAAPAKLQGTAQRFVLHDISWEDYQTFLKVLEDRPIRLTYDQGTLELMTPLSLHERYKTLIGRMIDIMTLESRTSVVGVGSTTLNRKRLKRGLEPDQCYYFSNAGKVADWARVDLDVDPPPDLAIEIDVTSDSRHRLGICAALKIPEVWRFDGDRQDVLQLQDPGTYQVVPRSGIFPFVPMEEIGRFLRQYSIGDDTPWAVAFQEWFRETILPRVQNDREGE</sequence>
<evidence type="ECO:0000313" key="2">
    <source>
        <dbReference type="EMBL" id="APW59015.1"/>
    </source>
</evidence>
<keyword evidence="3" id="KW-1185">Reference proteome</keyword>
<gene>
    <name evidence="2" type="ORF">BSF38_00428</name>
</gene>
<dbReference type="Gene3D" id="3.90.1570.10">
    <property type="entry name" value="tt1808, chain A"/>
    <property type="match status" value="1"/>
</dbReference>
<dbReference type="KEGG" id="pbor:BSF38_00428"/>
<dbReference type="EMBL" id="CP019082">
    <property type="protein sequence ID" value="APW59015.1"/>
    <property type="molecule type" value="Genomic_DNA"/>
</dbReference>
<feature type="domain" description="Putative restriction endonuclease" evidence="1">
    <location>
        <begin position="23"/>
        <end position="173"/>
    </location>
</feature>
<dbReference type="InterPro" id="IPR012296">
    <property type="entry name" value="Nuclease_put_TT1808"/>
</dbReference>
<reference evidence="3" key="1">
    <citation type="submission" date="2016-12" db="EMBL/GenBank/DDBJ databases">
        <title>Comparative genomics of four Isosphaeraceae planctomycetes: a common pool of plasmids and glycoside hydrolase genes.</title>
        <authorList>
            <person name="Ivanova A."/>
        </authorList>
    </citation>
    <scope>NUCLEOTIDE SEQUENCE [LARGE SCALE GENOMIC DNA]</scope>
    <source>
        <strain evidence="3">PX4</strain>
    </source>
</reference>
<evidence type="ECO:0000313" key="3">
    <source>
        <dbReference type="Proteomes" id="UP000186309"/>
    </source>
</evidence>
<dbReference type="Pfam" id="PF05685">
    <property type="entry name" value="Uma2"/>
    <property type="match status" value="1"/>
</dbReference>
<accession>A0A1U7CJA2</accession>
<dbReference type="SUPFAM" id="SSF52980">
    <property type="entry name" value="Restriction endonuclease-like"/>
    <property type="match status" value="1"/>
</dbReference>
<dbReference type="CDD" id="cd06260">
    <property type="entry name" value="DUF820-like"/>
    <property type="match status" value="1"/>
</dbReference>
<evidence type="ECO:0000259" key="1">
    <source>
        <dbReference type="Pfam" id="PF05685"/>
    </source>
</evidence>
<dbReference type="Proteomes" id="UP000186309">
    <property type="component" value="Chromosome"/>
</dbReference>
<organism evidence="2 3">
    <name type="scientific">Paludisphaera borealis</name>
    <dbReference type="NCBI Taxonomy" id="1387353"/>
    <lineage>
        <taxon>Bacteria</taxon>
        <taxon>Pseudomonadati</taxon>
        <taxon>Planctomycetota</taxon>
        <taxon>Planctomycetia</taxon>
        <taxon>Isosphaerales</taxon>
        <taxon>Isosphaeraceae</taxon>
        <taxon>Paludisphaera</taxon>
    </lineage>
</organism>
<dbReference type="OrthoDB" id="275506at2"/>
<dbReference type="InterPro" id="IPR011335">
    <property type="entry name" value="Restrct_endonuc-II-like"/>
</dbReference>
<dbReference type="AlphaFoldDB" id="A0A1U7CJA2"/>
<protein>
    <recommendedName>
        <fullName evidence="1">Putative restriction endonuclease domain-containing protein</fullName>
    </recommendedName>
</protein>